<dbReference type="GO" id="GO:0005524">
    <property type="term" value="F:ATP binding"/>
    <property type="evidence" value="ECO:0007669"/>
    <property type="project" value="UniProtKB-KW"/>
</dbReference>
<keyword evidence="3" id="KW-1003">Cell membrane</keyword>
<name>A0A845LCA6_HELGE</name>
<evidence type="ECO:0000256" key="4">
    <source>
        <dbReference type="ARBA" id="ARBA00022737"/>
    </source>
</evidence>
<keyword evidence="4" id="KW-0677">Repeat</keyword>
<protein>
    <submittedName>
        <fullName evidence="10">ATP-binding cassette domain-containing protein</fullName>
    </submittedName>
</protein>
<accession>A0A845LCA6</accession>
<feature type="domain" description="ABC transporter" evidence="9">
    <location>
        <begin position="252"/>
        <end position="498"/>
    </location>
</feature>
<dbReference type="InterPro" id="IPR003593">
    <property type="entry name" value="AAA+_ATPase"/>
</dbReference>
<dbReference type="SMART" id="SM00382">
    <property type="entry name" value="AAA"/>
    <property type="match status" value="2"/>
</dbReference>
<dbReference type="InterPro" id="IPR017871">
    <property type="entry name" value="ABC_transporter-like_CS"/>
</dbReference>
<dbReference type="CDD" id="cd03216">
    <property type="entry name" value="ABC_Carb_Monos_I"/>
    <property type="match status" value="1"/>
</dbReference>
<dbReference type="Gene3D" id="3.40.50.300">
    <property type="entry name" value="P-loop containing nucleotide triphosphate hydrolases"/>
    <property type="match status" value="2"/>
</dbReference>
<evidence type="ECO:0000256" key="8">
    <source>
        <dbReference type="ARBA" id="ARBA00023136"/>
    </source>
</evidence>
<evidence type="ECO:0000256" key="7">
    <source>
        <dbReference type="ARBA" id="ARBA00022967"/>
    </source>
</evidence>
<dbReference type="PROSITE" id="PS50893">
    <property type="entry name" value="ABC_TRANSPORTER_2"/>
    <property type="match status" value="2"/>
</dbReference>
<dbReference type="InterPro" id="IPR050107">
    <property type="entry name" value="ABC_carbohydrate_import_ATPase"/>
</dbReference>
<comment type="subcellular location">
    <subcellularLocation>
        <location evidence="1">Cell membrane</location>
        <topology evidence="1">Peripheral membrane protein</topology>
    </subcellularLocation>
</comment>
<keyword evidence="6 10" id="KW-0067">ATP-binding</keyword>
<dbReference type="EMBL" id="WXEX01000014">
    <property type="protein sequence ID" value="MZP44292.1"/>
    <property type="molecule type" value="Genomic_DNA"/>
</dbReference>
<comment type="caution">
    <text evidence="10">The sequence shown here is derived from an EMBL/GenBank/DDBJ whole genome shotgun (WGS) entry which is preliminary data.</text>
</comment>
<dbReference type="PROSITE" id="PS00211">
    <property type="entry name" value="ABC_TRANSPORTER_1"/>
    <property type="match status" value="2"/>
</dbReference>
<dbReference type="Pfam" id="PF00005">
    <property type="entry name" value="ABC_tran"/>
    <property type="match status" value="2"/>
</dbReference>
<keyword evidence="7" id="KW-1278">Translocase</keyword>
<evidence type="ECO:0000256" key="1">
    <source>
        <dbReference type="ARBA" id="ARBA00004202"/>
    </source>
</evidence>
<sequence>MPLLEMRSINKSFPGAKVLKDADFTVEKGEIHALLGENGAGKSTLMKILTGIYRKDSGDIRFDGKALAVHGPREAEALGIVMIHQEFNLVPPLSVAENIFLGNEGPFTRWGTILWPALVEASRRFLDQVGLAVAPTRPVDELSVGEKQLVEVAKALSKEAKLLIMDEPTAALTETEKEKLFSIMRALSGRGVSIIFISHRMEELFAICDRVTVLRDGAYIATRPIQETTIDELVSLMVGRQVEDRFPKAVVAPGEMILEAEGLQNDRLKGVSLHVRAGEVVGIGGLMGAGRTEVGRAVYGLDRATGSLRLKGRNGENFSGLFHHPAEAIAHGVAMVPEDRKDEGLVLLASVKENLALPTLDRRARLGVIDQAEERRMVDGYVKTLQIKTATTEQPVRNLSGGNQQKVVFGKCLETKPRLLILDEPTRGVDVGAKVEIYQLINELAASGIGILLISSDLPELMGMSDRIYVMYEGRITGHFTGQSVTEEAFMRCATGGGQ</sequence>
<dbReference type="InterPro" id="IPR003439">
    <property type="entry name" value="ABC_transporter-like_ATP-bd"/>
</dbReference>
<dbReference type="OrthoDB" id="9771863at2"/>
<evidence type="ECO:0000256" key="6">
    <source>
        <dbReference type="ARBA" id="ARBA00022840"/>
    </source>
</evidence>
<dbReference type="GO" id="GO:0005886">
    <property type="term" value="C:plasma membrane"/>
    <property type="evidence" value="ECO:0007669"/>
    <property type="project" value="UniProtKB-SubCell"/>
</dbReference>
<evidence type="ECO:0000256" key="5">
    <source>
        <dbReference type="ARBA" id="ARBA00022741"/>
    </source>
</evidence>
<evidence type="ECO:0000256" key="3">
    <source>
        <dbReference type="ARBA" id="ARBA00022475"/>
    </source>
</evidence>
<dbReference type="PANTHER" id="PTHR43790">
    <property type="entry name" value="CARBOHYDRATE TRANSPORT ATP-BINDING PROTEIN MG119-RELATED"/>
    <property type="match status" value="1"/>
</dbReference>
<dbReference type="SUPFAM" id="SSF52540">
    <property type="entry name" value="P-loop containing nucleoside triphosphate hydrolases"/>
    <property type="match status" value="2"/>
</dbReference>
<evidence type="ECO:0000259" key="9">
    <source>
        <dbReference type="PROSITE" id="PS50893"/>
    </source>
</evidence>
<dbReference type="AlphaFoldDB" id="A0A845LCA6"/>
<dbReference type="GO" id="GO:0016887">
    <property type="term" value="F:ATP hydrolysis activity"/>
    <property type="evidence" value="ECO:0007669"/>
    <property type="project" value="InterPro"/>
</dbReference>
<dbReference type="FunFam" id="3.40.50.300:FF:000127">
    <property type="entry name" value="Ribose import ATP-binding protein RbsA"/>
    <property type="match status" value="1"/>
</dbReference>
<keyword evidence="5" id="KW-0547">Nucleotide-binding</keyword>
<dbReference type="Proteomes" id="UP000471031">
    <property type="component" value="Unassembled WGS sequence"/>
</dbReference>
<gene>
    <name evidence="10" type="ORF">GTO89_14755</name>
</gene>
<proteinExistence type="predicted"/>
<keyword evidence="11" id="KW-1185">Reference proteome</keyword>
<dbReference type="CDD" id="cd03215">
    <property type="entry name" value="ABC_Carb_Monos_II"/>
    <property type="match status" value="1"/>
</dbReference>
<reference evidence="10 11" key="1">
    <citation type="submission" date="2020-01" db="EMBL/GenBank/DDBJ databases">
        <title>Whole genome sequence of Heliobacterium gestii DSM 11169.</title>
        <authorList>
            <person name="Kyndt J.A."/>
            <person name="Meyer T.E."/>
        </authorList>
    </citation>
    <scope>NUCLEOTIDE SEQUENCE [LARGE SCALE GENOMIC DNA]</scope>
    <source>
        <strain evidence="10 11">DSM 11169</strain>
    </source>
</reference>
<keyword evidence="8" id="KW-0472">Membrane</keyword>
<keyword evidence="2" id="KW-0813">Transport</keyword>
<evidence type="ECO:0000313" key="11">
    <source>
        <dbReference type="Proteomes" id="UP000471031"/>
    </source>
</evidence>
<dbReference type="InterPro" id="IPR027417">
    <property type="entry name" value="P-loop_NTPase"/>
</dbReference>
<feature type="domain" description="ABC transporter" evidence="9">
    <location>
        <begin position="4"/>
        <end position="241"/>
    </location>
</feature>
<organism evidence="10 11">
    <name type="scientific">Heliomicrobium gestii</name>
    <name type="common">Heliobacterium gestii</name>
    <dbReference type="NCBI Taxonomy" id="2699"/>
    <lineage>
        <taxon>Bacteria</taxon>
        <taxon>Bacillati</taxon>
        <taxon>Bacillota</taxon>
        <taxon>Clostridia</taxon>
        <taxon>Eubacteriales</taxon>
        <taxon>Heliobacteriaceae</taxon>
        <taxon>Heliomicrobium</taxon>
    </lineage>
</organism>
<dbReference type="PANTHER" id="PTHR43790:SF9">
    <property type="entry name" value="GALACTOFURANOSE TRANSPORTER ATP-BINDING PROTEIN YTFR"/>
    <property type="match status" value="1"/>
</dbReference>
<evidence type="ECO:0000256" key="2">
    <source>
        <dbReference type="ARBA" id="ARBA00022448"/>
    </source>
</evidence>
<evidence type="ECO:0000313" key="10">
    <source>
        <dbReference type="EMBL" id="MZP44292.1"/>
    </source>
</evidence>
<dbReference type="RefSeq" id="WP_161262856.1">
    <property type="nucleotide sequence ID" value="NZ_JAFBDC010000014.1"/>
</dbReference>